<proteinExistence type="predicted"/>
<accession>A0ABV6Q589</accession>
<dbReference type="RefSeq" id="WP_386059265.1">
    <property type="nucleotide sequence ID" value="NZ_JBHLTQ010000001.1"/>
</dbReference>
<dbReference type="Proteomes" id="UP001589832">
    <property type="component" value="Unassembled WGS sequence"/>
</dbReference>
<dbReference type="Pfam" id="PF08570">
    <property type="entry name" value="DUF1761"/>
    <property type="match status" value="1"/>
</dbReference>
<protein>
    <submittedName>
        <fullName evidence="2">DUF1761 domain-containing protein</fullName>
    </submittedName>
</protein>
<keyword evidence="1" id="KW-1133">Transmembrane helix</keyword>
<organism evidence="2 3">
    <name type="scientific">Winogradskyella pulchriflava</name>
    <dbReference type="NCBI Taxonomy" id="1110688"/>
    <lineage>
        <taxon>Bacteria</taxon>
        <taxon>Pseudomonadati</taxon>
        <taxon>Bacteroidota</taxon>
        <taxon>Flavobacteriia</taxon>
        <taxon>Flavobacteriales</taxon>
        <taxon>Flavobacteriaceae</taxon>
        <taxon>Winogradskyella</taxon>
    </lineage>
</organism>
<evidence type="ECO:0000313" key="2">
    <source>
        <dbReference type="EMBL" id="MFC0603440.1"/>
    </source>
</evidence>
<feature type="transmembrane region" description="Helical" evidence="1">
    <location>
        <begin position="6"/>
        <end position="24"/>
    </location>
</feature>
<dbReference type="EMBL" id="JBHLTQ010000001">
    <property type="protein sequence ID" value="MFC0603440.1"/>
    <property type="molecule type" value="Genomic_DNA"/>
</dbReference>
<keyword evidence="1" id="KW-0472">Membrane</keyword>
<evidence type="ECO:0000256" key="1">
    <source>
        <dbReference type="SAM" id="Phobius"/>
    </source>
</evidence>
<feature type="transmembrane region" description="Helical" evidence="1">
    <location>
        <begin position="111"/>
        <end position="132"/>
    </location>
</feature>
<keyword evidence="3" id="KW-1185">Reference proteome</keyword>
<name>A0ABV6Q589_9FLAO</name>
<dbReference type="InterPro" id="IPR013879">
    <property type="entry name" value="DUF1761"/>
</dbReference>
<evidence type="ECO:0000313" key="3">
    <source>
        <dbReference type="Proteomes" id="UP001589832"/>
    </source>
</evidence>
<keyword evidence="1" id="KW-0812">Transmembrane</keyword>
<reference evidence="2 3" key="1">
    <citation type="submission" date="2024-09" db="EMBL/GenBank/DDBJ databases">
        <authorList>
            <person name="Sun Q."/>
            <person name="Mori K."/>
        </authorList>
    </citation>
    <scope>NUCLEOTIDE SEQUENCE [LARGE SCALE GENOMIC DNA]</scope>
    <source>
        <strain evidence="2 3">NCAIM B.02481</strain>
    </source>
</reference>
<gene>
    <name evidence="2" type="ORF">ACFFGA_02660</name>
</gene>
<comment type="caution">
    <text evidence="2">The sequence shown here is derived from an EMBL/GenBank/DDBJ whole genome shotgun (WGS) entry which is preliminary data.</text>
</comment>
<feature type="transmembrane region" description="Helical" evidence="1">
    <location>
        <begin position="45"/>
        <end position="65"/>
    </location>
</feature>
<sequence length="162" mass="18045">MEINFLAVLVAAIVPMVMGFLWYNPKLFGNAWMREAGMTEEKMKSGNMGVIFGVSFLLSILLAFFTQTLSIHQFGALGMIGGDPAMDGILPSFQAFMDDYGTAYRTYKHGAFHGLLAGLFIVFPILATNGLFERKSWKYIFINTGYWTVTLVIMNAIVCGWV</sequence>
<feature type="transmembrane region" description="Helical" evidence="1">
    <location>
        <begin position="139"/>
        <end position="158"/>
    </location>
</feature>